<gene>
    <name evidence="5" type="primary">FUT2_4</name>
    <name evidence="5" type="ORF">FJT64_017312</name>
</gene>
<dbReference type="InterPro" id="IPR002516">
    <property type="entry name" value="Glyco_trans_11"/>
</dbReference>
<keyword evidence="3" id="KW-0325">Glycoprotein</keyword>
<evidence type="ECO:0000256" key="4">
    <source>
        <dbReference type="SAM" id="MobiDB-lite"/>
    </source>
</evidence>
<keyword evidence="3" id="KW-0333">Golgi apparatus</keyword>
<reference evidence="5 6" key="1">
    <citation type="submission" date="2019-07" db="EMBL/GenBank/DDBJ databases">
        <title>Draft genome assembly of a fouling barnacle, Amphibalanus amphitrite (Darwin, 1854): The first reference genome for Thecostraca.</title>
        <authorList>
            <person name="Kim W."/>
        </authorList>
    </citation>
    <scope>NUCLEOTIDE SEQUENCE [LARGE SCALE GENOMIC DNA]</scope>
    <source>
        <strain evidence="5">SNU_AA5</strain>
        <tissue evidence="5">Soma without cirri and trophi</tissue>
    </source>
</reference>
<keyword evidence="2 3" id="KW-0808">Transferase</keyword>
<comment type="pathway">
    <text evidence="3">Protein modification; protein glycosylation.</text>
</comment>
<evidence type="ECO:0000256" key="3">
    <source>
        <dbReference type="RuleBase" id="RU363129"/>
    </source>
</evidence>
<evidence type="ECO:0000256" key="2">
    <source>
        <dbReference type="ARBA" id="ARBA00022679"/>
    </source>
</evidence>
<keyword evidence="1 3" id="KW-0328">Glycosyltransferase</keyword>
<keyword evidence="6" id="KW-1185">Reference proteome</keyword>
<sequence length="364" mass="41089">MQSAHRQHPRWVSTEQRGGTEEDQQAGEGPTSVSDVLLRLCPPLHGHVDSSDVPANVQHVLRWACLQLEKPSPPPATPAGCNKTVSYLPIGRLGNLMGLYAIIYSYSRIYGAAGYVDDKMLTKLTRYFPGLSLPPASRLPTGVQRHNISYQDAAKYLECEPGEHHSEPQHYLITIYPDRNGIDLFHPFYEELRREFEFSARLQQQAQTFLHYARGKRSTVTFIGVHVRRTDYRAYIETKYKGALPDEEYLSRALDFYRRRYADALFIVCSDELDYVAKQLHVRESKDIVLAGNRNLEDPGRDMALLAACNHSVVTVGTYGFWGAYLAGGTVLAPEQQTHMTMGDRHAPLLEIQLAGADNWVALR</sequence>
<proteinExistence type="inferred from homology"/>
<dbReference type="PANTHER" id="PTHR11927:SF9">
    <property type="entry name" value="L-FUCOSYLTRANSFERASE"/>
    <property type="match status" value="1"/>
</dbReference>
<dbReference type="PANTHER" id="PTHR11927">
    <property type="entry name" value="GALACTOSIDE 2-L-FUCOSYLTRANSFERASE"/>
    <property type="match status" value="1"/>
</dbReference>
<evidence type="ECO:0000313" key="5">
    <source>
        <dbReference type="EMBL" id="KAF0311914.1"/>
    </source>
</evidence>
<keyword evidence="3" id="KW-0812">Transmembrane</keyword>
<protein>
    <recommendedName>
        <fullName evidence="3">L-Fucosyltransferase</fullName>
        <ecNumber evidence="3">2.4.1.-</ecNumber>
    </recommendedName>
</protein>
<dbReference type="EMBL" id="VIIS01000206">
    <property type="protein sequence ID" value="KAF0311914.1"/>
    <property type="molecule type" value="Genomic_DNA"/>
</dbReference>
<comment type="similarity">
    <text evidence="3">Belongs to the glycosyltransferase 11 family.</text>
</comment>
<comment type="subcellular location">
    <subcellularLocation>
        <location evidence="3">Golgi apparatus</location>
        <location evidence="3">Golgi stack membrane</location>
        <topology evidence="3">Single-pass type II membrane protein</topology>
    </subcellularLocation>
</comment>
<feature type="region of interest" description="Disordered" evidence="4">
    <location>
        <begin position="1"/>
        <end position="32"/>
    </location>
</feature>
<dbReference type="OrthoDB" id="10010525at2759"/>
<dbReference type="UniPathway" id="UPA00378"/>
<evidence type="ECO:0000256" key="1">
    <source>
        <dbReference type="ARBA" id="ARBA00022676"/>
    </source>
</evidence>
<dbReference type="GO" id="GO:0032580">
    <property type="term" value="C:Golgi cisterna membrane"/>
    <property type="evidence" value="ECO:0007669"/>
    <property type="project" value="UniProtKB-SubCell"/>
</dbReference>
<accession>A0A6A4X7B7</accession>
<dbReference type="CDD" id="cd11301">
    <property type="entry name" value="Fut1_Fut2_like"/>
    <property type="match status" value="1"/>
</dbReference>
<evidence type="ECO:0000313" key="6">
    <source>
        <dbReference type="Proteomes" id="UP000440578"/>
    </source>
</evidence>
<name>A0A6A4X7B7_AMPAM</name>
<dbReference type="GO" id="GO:0008107">
    <property type="term" value="F:galactoside 2-alpha-L-fucosyltransferase activity"/>
    <property type="evidence" value="ECO:0007669"/>
    <property type="project" value="InterPro"/>
</dbReference>
<dbReference type="AlphaFoldDB" id="A0A6A4X7B7"/>
<dbReference type="EC" id="2.4.1.-" evidence="3"/>
<dbReference type="Pfam" id="PF01531">
    <property type="entry name" value="Glyco_transf_11"/>
    <property type="match status" value="1"/>
</dbReference>
<organism evidence="5 6">
    <name type="scientific">Amphibalanus amphitrite</name>
    <name type="common">Striped barnacle</name>
    <name type="synonym">Balanus amphitrite</name>
    <dbReference type="NCBI Taxonomy" id="1232801"/>
    <lineage>
        <taxon>Eukaryota</taxon>
        <taxon>Metazoa</taxon>
        <taxon>Ecdysozoa</taxon>
        <taxon>Arthropoda</taxon>
        <taxon>Crustacea</taxon>
        <taxon>Multicrustacea</taxon>
        <taxon>Cirripedia</taxon>
        <taxon>Thoracica</taxon>
        <taxon>Thoracicalcarea</taxon>
        <taxon>Balanomorpha</taxon>
        <taxon>Balanoidea</taxon>
        <taxon>Balanidae</taxon>
        <taxon>Amphibalaninae</taxon>
        <taxon>Amphibalanus</taxon>
    </lineage>
</organism>
<keyword evidence="3" id="KW-0735">Signal-anchor</keyword>
<comment type="caution">
    <text evidence="5">The sequence shown here is derived from an EMBL/GenBank/DDBJ whole genome shotgun (WGS) entry which is preliminary data.</text>
</comment>
<dbReference type="Proteomes" id="UP000440578">
    <property type="component" value="Unassembled WGS sequence"/>
</dbReference>
<dbReference type="GO" id="GO:0005975">
    <property type="term" value="P:carbohydrate metabolic process"/>
    <property type="evidence" value="ECO:0007669"/>
    <property type="project" value="InterPro"/>
</dbReference>